<feature type="domain" description="Bacterial sugar transferase" evidence="3">
    <location>
        <begin position="266"/>
        <end position="453"/>
    </location>
</feature>
<comment type="similarity">
    <text evidence="1">Belongs to the bacterial sugar transferase family.</text>
</comment>
<dbReference type="RefSeq" id="WP_025056845.1">
    <property type="nucleotide sequence ID" value="NZ_JACIFU010000002.1"/>
</dbReference>
<dbReference type="OrthoDB" id="9808602at2"/>
<dbReference type="GO" id="GO:0000271">
    <property type="term" value="P:polysaccharide biosynthetic process"/>
    <property type="evidence" value="ECO:0007669"/>
    <property type="project" value="UniProtKB-KW"/>
</dbReference>
<dbReference type="Proteomes" id="UP000565745">
    <property type="component" value="Unassembled WGS sequence"/>
</dbReference>
<dbReference type="Pfam" id="PF03808">
    <property type="entry name" value="Glyco_tran_WecG"/>
    <property type="match status" value="1"/>
</dbReference>
<dbReference type="NCBIfam" id="TIGR00696">
    <property type="entry name" value="wecG_tagA_cpsF"/>
    <property type="match status" value="1"/>
</dbReference>
<comment type="caution">
    <text evidence="4">The sequence shown here is derived from an EMBL/GenBank/DDBJ whole genome shotgun (WGS) entry which is preliminary data.</text>
</comment>
<sequence length="459" mass="49830">MTYLTTFDGPVTAVNTLNQTYLPGLRARLVDATTTDTIATLLSPGRRRINFMNAHCFNVMARDRQYAAAVKSANLLLPDGIGVALAAKMTGQALKENLNGTDFIPALLEQAAKNGKSVYLFGGTPGTADTAAQNLIHKIPGLQIAGTRDGYAEAQNEAEVIADINASGADIVLVALGVPMQELWLHRNAPYLDADLTMGVGAALDFFAGNVVRAPAWVRKAKSEWVWRLAMEPRRLAKRYLEGNFSFLARAAKQSMATWTPASVAKRLLDITVALCALVLLSPILLLTALAIKTESKGPALFTQTRVGKDGRPFTMIKFRSMVSDAEALRSSVLEQSDRDGICFKSKSDPRITRVGRFIRRTSIDELPQILNVLRGQMSIVGPRPALPCEVEVYPQRALGRLAVKPGITGVWQVSGRADVSFDQMVEMDLAYASSRSVLLDVILICMTFRAVISGRGAH</sequence>
<organism evidence="4 5">
    <name type="scientific">Sulfitobacter noctilucicola</name>
    <dbReference type="NCBI Taxonomy" id="1342301"/>
    <lineage>
        <taxon>Bacteria</taxon>
        <taxon>Pseudomonadati</taxon>
        <taxon>Pseudomonadota</taxon>
        <taxon>Alphaproteobacteria</taxon>
        <taxon>Rhodobacterales</taxon>
        <taxon>Roseobacteraceae</taxon>
        <taxon>Sulfitobacter</taxon>
    </lineage>
</organism>
<dbReference type="EMBL" id="JACIFU010000002">
    <property type="protein sequence ID" value="MBB4174352.1"/>
    <property type="molecule type" value="Genomic_DNA"/>
</dbReference>
<dbReference type="AlphaFoldDB" id="A0A7W6Q606"/>
<evidence type="ECO:0000256" key="1">
    <source>
        <dbReference type="ARBA" id="ARBA00006464"/>
    </source>
</evidence>
<dbReference type="InterPro" id="IPR003362">
    <property type="entry name" value="Bact_transf"/>
</dbReference>
<dbReference type="PANTHER" id="PTHR30576:SF10">
    <property type="entry name" value="SLL5057 PROTEIN"/>
    <property type="match status" value="1"/>
</dbReference>
<dbReference type="CDD" id="cd06533">
    <property type="entry name" value="Glyco_transf_WecG_TagA"/>
    <property type="match status" value="1"/>
</dbReference>
<name>A0A7W6Q606_9RHOB</name>
<gene>
    <name evidence="4" type="ORF">GGR93_002125</name>
</gene>
<accession>A0A7W6Q606</accession>
<dbReference type="PANTHER" id="PTHR30576">
    <property type="entry name" value="COLANIC BIOSYNTHESIS UDP-GLUCOSE LIPID CARRIER TRANSFERASE"/>
    <property type="match status" value="1"/>
</dbReference>
<protein>
    <submittedName>
        <fullName evidence="4">Exopolysaccharide biosynthesis WecB/TagA/CpsF family protein</fullName>
    </submittedName>
</protein>
<evidence type="ECO:0000256" key="2">
    <source>
        <dbReference type="ARBA" id="ARBA00023169"/>
    </source>
</evidence>
<dbReference type="InterPro" id="IPR004629">
    <property type="entry name" value="WecG_TagA_CpsF"/>
</dbReference>
<keyword evidence="5" id="KW-1185">Reference proteome</keyword>
<evidence type="ECO:0000313" key="5">
    <source>
        <dbReference type="Proteomes" id="UP000565745"/>
    </source>
</evidence>
<evidence type="ECO:0000313" key="4">
    <source>
        <dbReference type="EMBL" id="MBB4174352.1"/>
    </source>
</evidence>
<dbReference type="Pfam" id="PF02397">
    <property type="entry name" value="Bac_transf"/>
    <property type="match status" value="1"/>
</dbReference>
<proteinExistence type="inferred from homology"/>
<evidence type="ECO:0000259" key="3">
    <source>
        <dbReference type="Pfam" id="PF02397"/>
    </source>
</evidence>
<keyword evidence="2" id="KW-0270">Exopolysaccharide synthesis</keyword>
<dbReference type="GO" id="GO:0016780">
    <property type="term" value="F:phosphotransferase activity, for other substituted phosphate groups"/>
    <property type="evidence" value="ECO:0007669"/>
    <property type="project" value="TreeGrafter"/>
</dbReference>
<reference evidence="4 5" key="1">
    <citation type="submission" date="2020-08" db="EMBL/GenBank/DDBJ databases">
        <title>Genomic Encyclopedia of Type Strains, Phase IV (KMG-IV): sequencing the most valuable type-strain genomes for metagenomic binning, comparative biology and taxonomic classification.</title>
        <authorList>
            <person name="Goeker M."/>
        </authorList>
    </citation>
    <scope>NUCLEOTIDE SEQUENCE [LARGE SCALE GENOMIC DNA]</scope>
    <source>
        <strain evidence="4 5">DSM 101015</strain>
    </source>
</reference>